<dbReference type="PROSITE" id="PS50007">
    <property type="entry name" value="PIPLC_X_DOMAIN"/>
    <property type="match status" value="1"/>
</dbReference>
<dbReference type="InterPro" id="IPR030395">
    <property type="entry name" value="GP_PDE_dom"/>
</dbReference>
<protein>
    <submittedName>
        <fullName evidence="2">Glycerophosphodiester phosphodiesterase</fullName>
    </submittedName>
</protein>
<feature type="domain" description="GP-PDE" evidence="1">
    <location>
        <begin position="7"/>
        <end position="236"/>
    </location>
</feature>
<dbReference type="AlphaFoldDB" id="A0A4R5MP20"/>
<dbReference type="PROSITE" id="PS51704">
    <property type="entry name" value="GP_PDE"/>
    <property type="match status" value="1"/>
</dbReference>
<sequence>MFKWNNNKVIAHRGAWKLHKVPQNSIAALKQAIKLGCYGSEFDVWMTEDGILVVNHDPDFLGVDIETSSYAQVLAKSHPNGEKIATLESYLLEGMKQFSTKLILEIKPSQINAARTLAVAERCVELVVKLGASAWVEFISFDYEVCKMLIKLLTNANVAYLNGDVSAVKLKQDKITGADYNLEIFKKDPKFNVEAHKLGLTTNVWTVDKLSDIRFFLNENVDFITTNEPELVLKESKKRLNHLD</sequence>
<dbReference type="PANTHER" id="PTHR46211">
    <property type="entry name" value="GLYCEROPHOSPHORYL DIESTER PHOSPHODIESTERASE"/>
    <property type="match status" value="1"/>
</dbReference>
<dbReference type="RefSeq" id="WP_133261531.1">
    <property type="nucleotide sequence ID" value="NZ_SJCY01000002.1"/>
</dbReference>
<proteinExistence type="predicted"/>
<comment type="caution">
    <text evidence="2">The sequence shown here is derived from an EMBL/GenBank/DDBJ whole genome shotgun (WGS) entry which is preliminary data.</text>
</comment>
<dbReference type="SUPFAM" id="SSF51695">
    <property type="entry name" value="PLC-like phosphodiesterases"/>
    <property type="match status" value="1"/>
</dbReference>
<organism evidence="2 3">
    <name type="scientific">Pedobacter changchengzhani</name>
    <dbReference type="NCBI Taxonomy" id="2529274"/>
    <lineage>
        <taxon>Bacteria</taxon>
        <taxon>Pseudomonadati</taxon>
        <taxon>Bacteroidota</taxon>
        <taxon>Sphingobacteriia</taxon>
        <taxon>Sphingobacteriales</taxon>
        <taxon>Sphingobacteriaceae</taxon>
        <taxon>Pedobacter</taxon>
    </lineage>
</organism>
<dbReference type="EMBL" id="SJCY01000002">
    <property type="protein sequence ID" value="TDG37438.1"/>
    <property type="molecule type" value="Genomic_DNA"/>
</dbReference>
<dbReference type="GO" id="GO:0008081">
    <property type="term" value="F:phosphoric diester hydrolase activity"/>
    <property type="evidence" value="ECO:0007669"/>
    <property type="project" value="InterPro"/>
</dbReference>
<dbReference type="PANTHER" id="PTHR46211:SF1">
    <property type="entry name" value="GLYCEROPHOSPHODIESTER PHOSPHODIESTERASE, CYTOPLASMIC"/>
    <property type="match status" value="1"/>
</dbReference>
<name>A0A4R5MP20_9SPHI</name>
<dbReference type="GO" id="GO:0006629">
    <property type="term" value="P:lipid metabolic process"/>
    <property type="evidence" value="ECO:0007669"/>
    <property type="project" value="InterPro"/>
</dbReference>
<evidence type="ECO:0000313" key="2">
    <source>
        <dbReference type="EMBL" id="TDG37438.1"/>
    </source>
</evidence>
<dbReference type="InterPro" id="IPR017946">
    <property type="entry name" value="PLC-like_Pdiesterase_TIM-brl"/>
</dbReference>
<dbReference type="Proteomes" id="UP000295668">
    <property type="component" value="Unassembled WGS sequence"/>
</dbReference>
<dbReference type="Pfam" id="PF03009">
    <property type="entry name" value="GDPD"/>
    <property type="match status" value="1"/>
</dbReference>
<evidence type="ECO:0000259" key="1">
    <source>
        <dbReference type="PROSITE" id="PS51704"/>
    </source>
</evidence>
<dbReference type="OrthoDB" id="9776255at2"/>
<gene>
    <name evidence="2" type="ORF">EZJ43_04800</name>
</gene>
<accession>A0A4R5MP20</accession>
<reference evidence="2 3" key="1">
    <citation type="submission" date="2019-02" db="EMBL/GenBank/DDBJ databases">
        <title>Pedobacter sp. nov., a novel speices isolated from soil of pinguins habitat in Antarcitica.</title>
        <authorList>
            <person name="He R.-H."/>
        </authorList>
    </citation>
    <scope>NUCLEOTIDE SEQUENCE [LARGE SCALE GENOMIC DNA]</scope>
    <source>
        <strain evidence="2 3">E01020</strain>
    </source>
</reference>
<keyword evidence="3" id="KW-1185">Reference proteome</keyword>
<evidence type="ECO:0000313" key="3">
    <source>
        <dbReference type="Proteomes" id="UP000295668"/>
    </source>
</evidence>
<dbReference type="Gene3D" id="3.20.20.190">
    <property type="entry name" value="Phosphatidylinositol (PI) phosphodiesterase"/>
    <property type="match status" value="1"/>
</dbReference>